<feature type="domain" description="HTH luxR-type" evidence="4">
    <location>
        <begin position="147"/>
        <end position="211"/>
    </location>
</feature>
<dbReference type="SUPFAM" id="SSF46894">
    <property type="entry name" value="C-terminal effector domain of the bipartite response regulators"/>
    <property type="match status" value="1"/>
</dbReference>
<name>A0A5C5PUF5_9PSED</name>
<dbReference type="SMART" id="SM00421">
    <property type="entry name" value="HTH_LUXR"/>
    <property type="match status" value="1"/>
</dbReference>
<dbReference type="Pfam" id="PF00072">
    <property type="entry name" value="Response_reg"/>
    <property type="match status" value="1"/>
</dbReference>
<dbReference type="RefSeq" id="WP_122786332.1">
    <property type="nucleotide sequence ID" value="NZ_CP142033.1"/>
</dbReference>
<dbReference type="PROSITE" id="PS50110">
    <property type="entry name" value="RESPONSE_REGULATORY"/>
    <property type="match status" value="1"/>
</dbReference>
<evidence type="ECO:0000256" key="1">
    <source>
        <dbReference type="ARBA" id="ARBA00022553"/>
    </source>
</evidence>
<organism evidence="6 8">
    <name type="scientific">Pseudomonas saxonica</name>
    <dbReference type="NCBI Taxonomy" id="2600598"/>
    <lineage>
        <taxon>Bacteria</taxon>
        <taxon>Pseudomonadati</taxon>
        <taxon>Pseudomonadota</taxon>
        <taxon>Gammaproteobacteria</taxon>
        <taxon>Pseudomonadales</taxon>
        <taxon>Pseudomonadaceae</taxon>
        <taxon>Pseudomonas</taxon>
    </lineage>
</organism>
<dbReference type="EMBL" id="VFIP01000040">
    <property type="protein sequence ID" value="TWR86756.1"/>
    <property type="molecule type" value="Genomic_DNA"/>
</dbReference>
<dbReference type="InterPro" id="IPR011006">
    <property type="entry name" value="CheY-like_superfamily"/>
</dbReference>
<feature type="modified residue" description="4-aspartylphosphate" evidence="3">
    <location>
        <position position="56"/>
    </location>
</feature>
<accession>A0A5C5PUF5</accession>
<dbReference type="InterPro" id="IPR016032">
    <property type="entry name" value="Sig_transdc_resp-reg_C-effctor"/>
</dbReference>
<dbReference type="SMART" id="SM00448">
    <property type="entry name" value="REC"/>
    <property type="match status" value="1"/>
</dbReference>
<evidence type="ECO:0000313" key="7">
    <source>
        <dbReference type="EMBL" id="TWR90252.1"/>
    </source>
</evidence>
<keyword evidence="9" id="KW-1185">Reference proteome</keyword>
<dbReference type="InterPro" id="IPR058245">
    <property type="entry name" value="NreC/VraR/RcsB-like_REC"/>
</dbReference>
<dbReference type="OrthoDB" id="4313922at2"/>
<dbReference type="GO" id="GO:0000160">
    <property type="term" value="P:phosphorelay signal transduction system"/>
    <property type="evidence" value="ECO:0007669"/>
    <property type="project" value="InterPro"/>
</dbReference>
<dbReference type="Gene3D" id="1.10.10.10">
    <property type="entry name" value="Winged helix-like DNA-binding domain superfamily/Winged helix DNA-binding domain"/>
    <property type="match status" value="1"/>
</dbReference>
<sequence>MVQMNVLLADDHPIVLMGVREIIERDPRFKVVGEALNSSELISKVALLRPDVIITDYNMPGDEQYGDGTRLVEYLRRHFPEPRVLILTALSNPQVLAWLYDLGISAVISKSAGLEQILVALDAFYREGHYQQHTLAEVPSADAHGFEQRLSLLTVKEFEVLRLFASGRSVSDIALLLNRSIKTISTLKISGMRKLDVDSDQALLILCIKANLFA</sequence>
<dbReference type="PRINTS" id="PR00038">
    <property type="entry name" value="HTHLUXR"/>
</dbReference>
<dbReference type="CDD" id="cd17535">
    <property type="entry name" value="REC_NarL-like"/>
    <property type="match status" value="1"/>
</dbReference>
<proteinExistence type="predicted"/>
<evidence type="ECO:0000256" key="2">
    <source>
        <dbReference type="ARBA" id="ARBA00023125"/>
    </source>
</evidence>
<dbReference type="GO" id="GO:0003677">
    <property type="term" value="F:DNA binding"/>
    <property type="evidence" value="ECO:0007669"/>
    <property type="project" value="UniProtKB-KW"/>
</dbReference>
<dbReference type="InterPro" id="IPR039420">
    <property type="entry name" value="WalR-like"/>
</dbReference>
<keyword evidence="1 3" id="KW-0597">Phosphoprotein</keyword>
<dbReference type="Gene3D" id="3.40.50.2300">
    <property type="match status" value="1"/>
</dbReference>
<evidence type="ECO:0000313" key="6">
    <source>
        <dbReference type="EMBL" id="TWR86756.1"/>
    </source>
</evidence>
<dbReference type="Pfam" id="PF00196">
    <property type="entry name" value="GerE"/>
    <property type="match status" value="1"/>
</dbReference>
<dbReference type="PANTHER" id="PTHR43214">
    <property type="entry name" value="TWO-COMPONENT RESPONSE REGULATOR"/>
    <property type="match status" value="1"/>
</dbReference>
<evidence type="ECO:0000256" key="3">
    <source>
        <dbReference type="PROSITE-ProRule" id="PRU00169"/>
    </source>
</evidence>
<dbReference type="InterPro" id="IPR000792">
    <property type="entry name" value="Tscrpt_reg_LuxR_C"/>
</dbReference>
<dbReference type="PROSITE" id="PS50043">
    <property type="entry name" value="HTH_LUXR_2"/>
    <property type="match status" value="1"/>
</dbReference>
<dbReference type="SUPFAM" id="SSF52172">
    <property type="entry name" value="CheY-like"/>
    <property type="match status" value="1"/>
</dbReference>
<keyword evidence="2" id="KW-0238">DNA-binding</keyword>
<gene>
    <name evidence="6" type="ORF">FJD37_17990</name>
    <name evidence="7" type="ORF">FJD38_12140</name>
</gene>
<dbReference type="AlphaFoldDB" id="A0A5C5PUF5"/>
<evidence type="ECO:0000313" key="8">
    <source>
        <dbReference type="Proteomes" id="UP000317901"/>
    </source>
</evidence>
<dbReference type="InterPro" id="IPR036388">
    <property type="entry name" value="WH-like_DNA-bd_sf"/>
</dbReference>
<dbReference type="InterPro" id="IPR001789">
    <property type="entry name" value="Sig_transdc_resp-reg_receiver"/>
</dbReference>
<reference evidence="8 9" key="1">
    <citation type="submission" date="2019-06" db="EMBL/GenBank/DDBJ databases">
        <title>Pseudomonas bimorpha sp. nov. isolated from bovine raw milk and skim milk concentrate.</title>
        <authorList>
            <person name="Hofmann K."/>
            <person name="Huptas C."/>
            <person name="Doll E."/>
            <person name="Scherer S."/>
            <person name="Wenning M."/>
        </authorList>
    </citation>
    <scope>NUCLEOTIDE SEQUENCE [LARGE SCALE GENOMIC DNA]</scope>
    <source>
        <strain evidence="7 9">DSM 108989</strain>
        <strain evidence="6 8">DSM 108990</strain>
    </source>
</reference>
<dbReference type="GO" id="GO:0006355">
    <property type="term" value="P:regulation of DNA-templated transcription"/>
    <property type="evidence" value="ECO:0007669"/>
    <property type="project" value="InterPro"/>
</dbReference>
<comment type="caution">
    <text evidence="6">The sequence shown here is derived from an EMBL/GenBank/DDBJ whole genome shotgun (WGS) entry which is preliminary data.</text>
</comment>
<dbReference type="CDD" id="cd06170">
    <property type="entry name" value="LuxR_C_like"/>
    <property type="match status" value="1"/>
</dbReference>
<evidence type="ECO:0000259" key="4">
    <source>
        <dbReference type="PROSITE" id="PS50043"/>
    </source>
</evidence>
<dbReference type="PANTHER" id="PTHR43214:SF17">
    <property type="entry name" value="TRANSCRIPTIONAL REGULATORY PROTEIN RCSB"/>
    <property type="match status" value="1"/>
</dbReference>
<dbReference type="Proteomes" id="UP000318428">
    <property type="component" value="Unassembled WGS sequence"/>
</dbReference>
<dbReference type="Proteomes" id="UP000317901">
    <property type="component" value="Unassembled WGS sequence"/>
</dbReference>
<dbReference type="EMBL" id="VFIO01000003">
    <property type="protein sequence ID" value="TWR90252.1"/>
    <property type="molecule type" value="Genomic_DNA"/>
</dbReference>
<evidence type="ECO:0000313" key="9">
    <source>
        <dbReference type="Proteomes" id="UP000318428"/>
    </source>
</evidence>
<feature type="domain" description="Response regulatory" evidence="5">
    <location>
        <begin position="5"/>
        <end position="125"/>
    </location>
</feature>
<evidence type="ECO:0000259" key="5">
    <source>
        <dbReference type="PROSITE" id="PS50110"/>
    </source>
</evidence>
<protein>
    <submittedName>
        <fullName evidence="6">Response regulator</fullName>
    </submittedName>
</protein>